<feature type="signal peptide" evidence="2">
    <location>
        <begin position="1"/>
        <end position="21"/>
    </location>
</feature>
<proteinExistence type="predicted"/>
<evidence type="ECO:0008006" key="5">
    <source>
        <dbReference type="Google" id="ProtNLM"/>
    </source>
</evidence>
<dbReference type="RefSeq" id="WP_203889698.1">
    <property type="nucleotide sequence ID" value="NZ_BOOH01000013.1"/>
</dbReference>
<organism evidence="3 4">
    <name type="scientific">Planobispora longispora</name>
    <dbReference type="NCBI Taxonomy" id="28887"/>
    <lineage>
        <taxon>Bacteria</taxon>
        <taxon>Bacillati</taxon>
        <taxon>Actinomycetota</taxon>
        <taxon>Actinomycetes</taxon>
        <taxon>Streptosporangiales</taxon>
        <taxon>Streptosporangiaceae</taxon>
        <taxon>Planobispora</taxon>
    </lineage>
</organism>
<dbReference type="PROSITE" id="PS51257">
    <property type="entry name" value="PROKAR_LIPOPROTEIN"/>
    <property type="match status" value="1"/>
</dbReference>
<dbReference type="Proteomes" id="UP000616724">
    <property type="component" value="Unassembled WGS sequence"/>
</dbReference>
<name>A0A8J3RHI8_9ACTN</name>
<feature type="chain" id="PRO_5035308961" description="Lipoprotein" evidence="2">
    <location>
        <begin position="22"/>
        <end position="223"/>
    </location>
</feature>
<evidence type="ECO:0000313" key="4">
    <source>
        <dbReference type="Proteomes" id="UP000616724"/>
    </source>
</evidence>
<evidence type="ECO:0000256" key="2">
    <source>
        <dbReference type="SAM" id="SignalP"/>
    </source>
</evidence>
<protein>
    <recommendedName>
        <fullName evidence="5">Lipoprotein</fullName>
    </recommendedName>
</protein>
<reference evidence="3 4" key="1">
    <citation type="submission" date="2021-01" db="EMBL/GenBank/DDBJ databases">
        <title>Whole genome shotgun sequence of Planobispora longispora NBRC 13918.</title>
        <authorList>
            <person name="Komaki H."/>
            <person name="Tamura T."/>
        </authorList>
    </citation>
    <scope>NUCLEOTIDE SEQUENCE [LARGE SCALE GENOMIC DNA]</scope>
    <source>
        <strain evidence="3 4">NBRC 13918</strain>
    </source>
</reference>
<gene>
    <name evidence="3" type="ORF">Plo01_14130</name>
</gene>
<keyword evidence="4" id="KW-1185">Reference proteome</keyword>
<comment type="caution">
    <text evidence="3">The sequence shown here is derived from an EMBL/GenBank/DDBJ whole genome shotgun (WGS) entry which is preliminary data.</text>
</comment>
<feature type="region of interest" description="Disordered" evidence="1">
    <location>
        <begin position="26"/>
        <end position="104"/>
    </location>
</feature>
<sequence length="223" mass="23048">MRSRLLPAVLLALTVAGTVSGCQPDPFPPAGAGSGSTAPEPTGAVPGSAGITPDFGSATPDPAAKLRRPWPDSRLGPGERCPVTTETTRPDPELAPLQGTGRAGPVGLGADGRLEYLHPDDGGWTDRSWGGQKVLWAVDPGLDTLVLVRGRRLDGPGEVAFGDPAAPELLLDPAEDAKPGGWRDHPSYTRLRAPGCYAYRIDTEAGSFMIVFRAVGPAVTPGG</sequence>
<dbReference type="AlphaFoldDB" id="A0A8J3RHI8"/>
<evidence type="ECO:0000313" key="3">
    <source>
        <dbReference type="EMBL" id="GIH74984.1"/>
    </source>
</evidence>
<dbReference type="EMBL" id="BOOH01000013">
    <property type="protein sequence ID" value="GIH74984.1"/>
    <property type="molecule type" value="Genomic_DNA"/>
</dbReference>
<accession>A0A8J3RHI8</accession>
<keyword evidence="2" id="KW-0732">Signal</keyword>
<evidence type="ECO:0000256" key="1">
    <source>
        <dbReference type="SAM" id="MobiDB-lite"/>
    </source>
</evidence>